<organism evidence="7 8">
    <name type="scientific">Candidatus Fimiplasma intestinipullorum</name>
    <dbReference type="NCBI Taxonomy" id="2840825"/>
    <lineage>
        <taxon>Bacteria</taxon>
        <taxon>Bacillati</taxon>
        <taxon>Bacillota</taxon>
        <taxon>Clostridia</taxon>
        <taxon>Eubacteriales</taxon>
        <taxon>Candidatus Fimiplasma</taxon>
    </lineage>
</organism>
<evidence type="ECO:0000313" key="8">
    <source>
        <dbReference type="Proteomes" id="UP000824175"/>
    </source>
</evidence>
<gene>
    <name evidence="7" type="ORF">IAD15_05815</name>
</gene>
<sequence>MGKRKAMFMPMVCVSSFMLVGYAALDTTAPEIVTESLDLELNEEVTPEMIQAVDNKDDRSAITITVDQSADYDATREGTYYITVTATDSFNNVSEEKVIPVTYSDKKAPVISVKDGVDTDANVIKLRYNSDANIREYIQAIDNNINSGNQGDLTEYIVQENELDTSTLGSQIVNVSVKDDAGNETKKAIPVYIIDDVAPDLQLADDGEARINYGSQFDLSEFAKAIDEYEGDLTDQIEIVEQQLPDTNTLGATGYVNLKVADSSGNVTEKTLNLTVADTEAPTITFSRNNFSVKMGDTVNVADYVSVSDNLDQDIGSKVTYSANTVDTSSEGKQTITVSATDEAGNTTTETFTVTVYDPATYAGNTVVSAAATKVGCAYVYGGSGPNVFDCSGLTQWAYRQAGISIPRTATAQYYGASQHLYSYSELQPGDLLFFNTQGTSYSHVGIYVGNGMMVHAGSESTGVNRTSIYGSYWTSRFTGAGRYY</sequence>
<dbReference type="InterPro" id="IPR013783">
    <property type="entry name" value="Ig-like_fold"/>
</dbReference>
<dbReference type="GO" id="GO:0008234">
    <property type="term" value="F:cysteine-type peptidase activity"/>
    <property type="evidence" value="ECO:0007669"/>
    <property type="project" value="UniProtKB-KW"/>
</dbReference>
<keyword evidence="5" id="KW-0732">Signal</keyword>
<evidence type="ECO:0000259" key="6">
    <source>
        <dbReference type="PROSITE" id="PS51935"/>
    </source>
</evidence>
<dbReference type="PANTHER" id="PTHR47053">
    <property type="entry name" value="MUREIN DD-ENDOPEPTIDASE MEPH-RELATED"/>
    <property type="match status" value="1"/>
</dbReference>
<dbReference type="Gene3D" id="3.90.1720.10">
    <property type="entry name" value="endopeptidase domain like (from Nostoc punctiforme)"/>
    <property type="match status" value="1"/>
</dbReference>
<dbReference type="Pfam" id="PF00877">
    <property type="entry name" value="NLPC_P60"/>
    <property type="match status" value="1"/>
</dbReference>
<dbReference type="GO" id="GO:0006508">
    <property type="term" value="P:proteolysis"/>
    <property type="evidence" value="ECO:0007669"/>
    <property type="project" value="UniProtKB-KW"/>
</dbReference>
<evidence type="ECO:0000256" key="5">
    <source>
        <dbReference type="SAM" id="SignalP"/>
    </source>
</evidence>
<reference evidence="7" key="2">
    <citation type="journal article" date="2021" name="PeerJ">
        <title>Extensive microbial diversity within the chicken gut microbiome revealed by metagenomics and culture.</title>
        <authorList>
            <person name="Gilroy R."/>
            <person name="Ravi A."/>
            <person name="Getino M."/>
            <person name="Pursley I."/>
            <person name="Horton D.L."/>
            <person name="Alikhan N.F."/>
            <person name="Baker D."/>
            <person name="Gharbi K."/>
            <person name="Hall N."/>
            <person name="Watson M."/>
            <person name="Adriaenssens E.M."/>
            <person name="Foster-Nyarko E."/>
            <person name="Jarju S."/>
            <person name="Secka A."/>
            <person name="Antonio M."/>
            <person name="Oren A."/>
            <person name="Chaudhuri R.R."/>
            <person name="La Ragione R."/>
            <person name="Hildebrand F."/>
            <person name="Pallen M.J."/>
        </authorList>
    </citation>
    <scope>NUCLEOTIDE SEQUENCE</scope>
    <source>
        <strain evidence="7">CHK195-11698</strain>
    </source>
</reference>
<feature type="domain" description="NlpC/P60" evidence="6">
    <location>
        <begin position="361"/>
        <end position="485"/>
    </location>
</feature>
<dbReference type="Proteomes" id="UP000824175">
    <property type="component" value="Unassembled WGS sequence"/>
</dbReference>
<dbReference type="InterPro" id="IPR000064">
    <property type="entry name" value="NLP_P60_dom"/>
</dbReference>
<proteinExistence type="inferred from homology"/>
<protein>
    <submittedName>
        <fullName evidence="7">C40 family peptidase</fullName>
    </submittedName>
</protein>
<evidence type="ECO:0000256" key="1">
    <source>
        <dbReference type="ARBA" id="ARBA00007074"/>
    </source>
</evidence>
<keyword evidence="4" id="KW-0788">Thiol protease</keyword>
<evidence type="ECO:0000256" key="4">
    <source>
        <dbReference type="ARBA" id="ARBA00022807"/>
    </source>
</evidence>
<name>A0A9D1L0B0_9FIRM</name>
<evidence type="ECO:0000313" key="7">
    <source>
        <dbReference type="EMBL" id="HIU13569.1"/>
    </source>
</evidence>
<comment type="caution">
    <text evidence="7">The sequence shown here is derived from an EMBL/GenBank/DDBJ whole genome shotgun (WGS) entry which is preliminary data.</text>
</comment>
<evidence type="ECO:0000256" key="3">
    <source>
        <dbReference type="ARBA" id="ARBA00022801"/>
    </source>
</evidence>
<dbReference type="PANTHER" id="PTHR47053:SF1">
    <property type="entry name" value="MUREIN DD-ENDOPEPTIDASE MEPH-RELATED"/>
    <property type="match status" value="1"/>
</dbReference>
<feature type="chain" id="PRO_5039388828" evidence="5">
    <location>
        <begin position="24"/>
        <end position="485"/>
    </location>
</feature>
<dbReference type="InterPro" id="IPR038765">
    <property type="entry name" value="Papain-like_cys_pep_sf"/>
</dbReference>
<accession>A0A9D1L0B0</accession>
<dbReference type="EMBL" id="DVMJ01000051">
    <property type="protein sequence ID" value="HIU13569.1"/>
    <property type="molecule type" value="Genomic_DNA"/>
</dbReference>
<dbReference type="InterPro" id="IPR051202">
    <property type="entry name" value="Peptidase_C40"/>
</dbReference>
<dbReference type="Gene3D" id="2.60.40.10">
    <property type="entry name" value="Immunoglobulins"/>
    <property type="match status" value="4"/>
</dbReference>
<feature type="signal peptide" evidence="5">
    <location>
        <begin position="1"/>
        <end position="23"/>
    </location>
</feature>
<dbReference type="PROSITE" id="PS51935">
    <property type="entry name" value="NLPC_P60"/>
    <property type="match status" value="1"/>
</dbReference>
<comment type="similarity">
    <text evidence="1">Belongs to the peptidase C40 family.</text>
</comment>
<dbReference type="SUPFAM" id="SSF54001">
    <property type="entry name" value="Cysteine proteinases"/>
    <property type="match status" value="1"/>
</dbReference>
<keyword evidence="3" id="KW-0378">Hydrolase</keyword>
<keyword evidence="2" id="KW-0645">Protease</keyword>
<evidence type="ECO:0000256" key="2">
    <source>
        <dbReference type="ARBA" id="ARBA00022670"/>
    </source>
</evidence>
<reference evidence="7" key="1">
    <citation type="submission" date="2020-10" db="EMBL/GenBank/DDBJ databases">
        <authorList>
            <person name="Gilroy R."/>
        </authorList>
    </citation>
    <scope>NUCLEOTIDE SEQUENCE</scope>
    <source>
        <strain evidence="7">CHK195-11698</strain>
    </source>
</reference>
<dbReference type="AlphaFoldDB" id="A0A9D1L0B0"/>